<dbReference type="InterPro" id="IPR023353">
    <property type="entry name" value="LemA-like_dom_sf"/>
</dbReference>
<evidence type="ECO:0000256" key="1">
    <source>
        <dbReference type="ARBA" id="ARBA00004167"/>
    </source>
</evidence>
<dbReference type="SUPFAM" id="SSF140478">
    <property type="entry name" value="LemA-like"/>
    <property type="match status" value="1"/>
</dbReference>
<evidence type="ECO:0000256" key="4">
    <source>
        <dbReference type="ARBA" id="ARBA00022989"/>
    </source>
</evidence>
<dbReference type="AlphaFoldDB" id="A0A1T4T526"/>
<accession>A0A1T4T526</accession>
<gene>
    <name evidence="6" type="ORF">SAMN05428963_11959</name>
</gene>
<proteinExistence type="inferred from homology"/>
<keyword evidence="3" id="KW-0812">Transmembrane</keyword>
<comment type="similarity">
    <text evidence="2">Belongs to the LemA family.</text>
</comment>
<evidence type="ECO:0000256" key="2">
    <source>
        <dbReference type="ARBA" id="ARBA00008854"/>
    </source>
</evidence>
<protein>
    <submittedName>
        <fullName evidence="6">LemA protein</fullName>
    </submittedName>
</protein>
<sequence length="208" mass="23240">MSACQSLRRTPPIRATLFLVLAAMLPLLSACGINTIPTLEEQAKASWSEVQNQYQRRADLIPNLVETVRGYAQQEKEVLTAVVEARSKATQTTINADQLTDPAAVQRFQDAQNQLTGALSRLLVTVERYPDLKSNQNFLALQSQLEGTENRIAVARRDYIEAVRRYNTELRTIPSRWIAAIFYPEAEPMATFQATTGSETPPKVNFGN</sequence>
<dbReference type="RefSeq" id="WP_425349345.1">
    <property type="nucleotide sequence ID" value="NZ_FUXL01000019.1"/>
</dbReference>
<evidence type="ECO:0000313" key="6">
    <source>
        <dbReference type="EMBL" id="SKA35552.1"/>
    </source>
</evidence>
<dbReference type="PANTHER" id="PTHR34478:SF2">
    <property type="entry name" value="MEMBRANE PROTEIN"/>
    <property type="match status" value="1"/>
</dbReference>
<dbReference type="Proteomes" id="UP000190135">
    <property type="component" value="Unassembled WGS sequence"/>
</dbReference>
<dbReference type="Pfam" id="PF04011">
    <property type="entry name" value="LemA"/>
    <property type="match status" value="1"/>
</dbReference>
<dbReference type="InterPro" id="IPR007156">
    <property type="entry name" value="MamQ_LemA"/>
</dbReference>
<organism evidence="6 7">
    <name type="scientific">Consotaella salsifontis</name>
    <dbReference type="NCBI Taxonomy" id="1365950"/>
    <lineage>
        <taxon>Bacteria</taxon>
        <taxon>Pseudomonadati</taxon>
        <taxon>Pseudomonadota</taxon>
        <taxon>Alphaproteobacteria</taxon>
        <taxon>Hyphomicrobiales</taxon>
        <taxon>Aurantimonadaceae</taxon>
        <taxon>Consotaella</taxon>
    </lineage>
</organism>
<keyword evidence="7" id="KW-1185">Reference proteome</keyword>
<dbReference type="EMBL" id="FUXL01000019">
    <property type="protein sequence ID" value="SKA35552.1"/>
    <property type="molecule type" value="Genomic_DNA"/>
</dbReference>
<evidence type="ECO:0000313" key="7">
    <source>
        <dbReference type="Proteomes" id="UP000190135"/>
    </source>
</evidence>
<name>A0A1T4T526_9HYPH</name>
<evidence type="ECO:0000256" key="5">
    <source>
        <dbReference type="ARBA" id="ARBA00023136"/>
    </source>
</evidence>
<dbReference type="GO" id="GO:0016020">
    <property type="term" value="C:membrane"/>
    <property type="evidence" value="ECO:0007669"/>
    <property type="project" value="UniProtKB-SubCell"/>
</dbReference>
<dbReference type="Gene3D" id="1.20.1440.20">
    <property type="entry name" value="LemA-like domain"/>
    <property type="match status" value="1"/>
</dbReference>
<evidence type="ECO:0000256" key="3">
    <source>
        <dbReference type="ARBA" id="ARBA00022692"/>
    </source>
</evidence>
<comment type="subcellular location">
    <subcellularLocation>
        <location evidence="1">Membrane</location>
        <topology evidence="1">Single-pass membrane protein</topology>
    </subcellularLocation>
</comment>
<reference evidence="6 7" key="1">
    <citation type="submission" date="2017-02" db="EMBL/GenBank/DDBJ databases">
        <authorList>
            <person name="Peterson S.W."/>
        </authorList>
    </citation>
    <scope>NUCLEOTIDE SEQUENCE [LARGE SCALE GENOMIC DNA]</scope>
    <source>
        <strain evidence="6 7">USBA 369</strain>
    </source>
</reference>
<dbReference type="STRING" id="1365950.SAMN05428963_11959"/>
<keyword evidence="4" id="KW-1133">Transmembrane helix</keyword>
<keyword evidence="5" id="KW-0472">Membrane</keyword>
<dbReference type="PANTHER" id="PTHR34478">
    <property type="entry name" value="PROTEIN LEMA"/>
    <property type="match status" value="1"/>
</dbReference>